<dbReference type="InParanoid" id="A0A1M6PIS0"/>
<proteinExistence type="inferred from homology"/>
<dbReference type="NCBIfam" id="TIGR02937">
    <property type="entry name" value="sigma70-ECF"/>
    <property type="match status" value="1"/>
</dbReference>
<evidence type="ECO:0000256" key="3">
    <source>
        <dbReference type="ARBA" id="ARBA00023082"/>
    </source>
</evidence>
<evidence type="ECO:0000313" key="7">
    <source>
        <dbReference type="EMBL" id="SHK07813.1"/>
    </source>
</evidence>
<gene>
    <name evidence="7" type="ORF">SAMN02745181_3202</name>
</gene>
<feature type="domain" description="RNA polymerase sigma factor 70 region 4 type 2" evidence="6">
    <location>
        <begin position="117"/>
        <end position="169"/>
    </location>
</feature>
<dbReference type="InterPro" id="IPR039425">
    <property type="entry name" value="RNA_pol_sigma-70-like"/>
</dbReference>
<evidence type="ECO:0000256" key="4">
    <source>
        <dbReference type="ARBA" id="ARBA00023163"/>
    </source>
</evidence>
<dbReference type="GO" id="GO:0003677">
    <property type="term" value="F:DNA binding"/>
    <property type="evidence" value="ECO:0007669"/>
    <property type="project" value="InterPro"/>
</dbReference>
<dbReference type="Pfam" id="PF04542">
    <property type="entry name" value="Sigma70_r2"/>
    <property type="match status" value="1"/>
</dbReference>
<dbReference type="Gene3D" id="1.10.10.10">
    <property type="entry name" value="Winged helix-like DNA-binding domain superfamily/Winged helix DNA-binding domain"/>
    <property type="match status" value="1"/>
</dbReference>
<protein>
    <submittedName>
        <fullName evidence="7">RNA polymerase sigma-70 factor, ECF subfamily</fullName>
    </submittedName>
</protein>
<reference evidence="7 8" key="1">
    <citation type="submission" date="2016-11" db="EMBL/GenBank/DDBJ databases">
        <authorList>
            <person name="Jaros S."/>
            <person name="Januszkiewicz K."/>
            <person name="Wedrychowicz H."/>
        </authorList>
    </citation>
    <scope>NUCLEOTIDE SEQUENCE [LARGE SCALE GENOMIC DNA]</scope>
    <source>
        <strain evidence="7 8">DSM 18772</strain>
    </source>
</reference>
<dbReference type="Proteomes" id="UP000184510">
    <property type="component" value="Unassembled WGS sequence"/>
</dbReference>
<dbReference type="InterPro" id="IPR014284">
    <property type="entry name" value="RNA_pol_sigma-70_dom"/>
</dbReference>
<keyword evidence="8" id="KW-1185">Reference proteome</keyword>
<evidence type="ECO:0000256" key="2">
    <source>
        <dbReference type="ARBA" id="ARBA00023015"/>
    </source>
</evidence>
<keyword evidence="4" id="KW-0804">Transcription</keyword>
<comment type="similarity">
    <text evidence="1">Belongs to the sigma-70 factor family. ECF subfamily.</text>
</comment>
<keyword evidence="2" id="KW-0805">Transcription regulation</keyword>
<name>A0A1M6PIS0_9BACT</name>
<organism evidence="7 8">
    <name type="scientific">Rubritalea squalenifaciens DSM 18772</name>
    <dbReference type="NCBI Taxonomy" id="1123071"/>
    <lineage>
        <taxon>Bacteria</taxon>
        <taxon>Pseudomonadati</taxon>
        <taxon>Verrucomicrobiota</taxon>
        <taxon>Verrucomicrobiia</taxon>
        <taxon>Verrucomicrobiales</taxon>
        <taxon>Rubritaleaceae</taxon>
        <taxon>Rubritalea</taxon>
    </lineage>
</organism>
<dbReference type="InterPro" id="IPR013249">
    <property type="entry name" value="RNA_pol_sigma70_r4_t2"/>
</dbReference>
<dbReference type="SUPFAM" id="SSF88946">
    <property type="entry name" value="Sigma2 domain of RNA polymerase sigma factors"/>
    <property type="match status" value="1"/>
</dbReference>
<dbReference type="Gene3D" id="1.10.1740.10">
    <property type="match status" value="1"/>
</dbReference>
<dbReference type="AlphaFoldDB" id="A0A1M6PIS0"/>
<dbReference type="OrthoDB" id="9797134at2"/>
<accession>A0A1M6PIS0</accession>
<dbReference type="SUPFAM" id="SSF88659">
    <property type="entry name" value="Sigma3 and sigma4 domains of RNA polymerase sigma factors"/>
    <property type="match status" value="1"/>
</dbReference>
<dbReference type="Pfam" id="PF08281">
    <property type="entry name" value="Sigma70_r4_2"/>
    <property type="match status" value="1"/>
</dbReference>
<dbReference type="RefSeq" id="WP_143184749.1">
    <property type="nucleotide sequence ID" value="NZ_FQYR01000005.1"/>
</dbReference>
<dbReference type="PANTHER" id="PTHR43133:SF51">
    <property type="entry name" value="RNA POLYMERASE SIGMA FACTOR"/>
    <property type="match status" value="1"/>
</dbReference>
<dbReference type="PANTHER" id="PTHR43133">
    <property type="entry name" value="RNA POLYMERASE ECF-TYPE SIGMA FACTO"/>
    <property type="match status" value="1"/>
</dbReference>
<dbReference type="InterPro" id="IPR013325">
    <property type="entry name" value="RNA_pol_sigma_r2"/>
</dbReference>
<dbReference type="STRING" id="1123071.SAMN02745181_3202"/>
<evidence type="ECO:0000259" key="5">
    <source>
        <dbReference type="Pfam" id="PF04542"/>
    </source>
</evidence>
<evidence type="ECO:0000259" key="6">
    <source>
        <dbReference type="Pfam" id="PF08281"/>
    </source>
</evidence>
<feature type="domain" description="RNA polymerase sigma-70 region 2" evidence="5">
    <location>
        <begin position="18"/>
        <end position="85"/>
    </location>
</feature>
<dbReference type="GO" id="GO:0016987">
    <property type="term" value="F:sigma factor activity"/>
    <property type="evidence" value="ECO:0007669"/>
    <property type="project" value="UniProtKB-KW"/>
</dbReference>
<dbReference type="EMBL" id="FQYR01000005">
    <property type="protein sequence ID" value="SHK07813.1"/>
    <property type="molecule type" value="Genomic_DNA"/>
</dbReference>
<dbReference type="GO" id="GO:0006352">
    <property type="term" value="P:DNA-templated transcription initiation"/>
    <property type="evidence" value="ECO:0007669"/>
    <property type="project" value="InterPro"/>
</dbReference>
<dbReference type="InterPro" id="IPR013324">
    <property type="entry name" value="RNA_pol_sigma_r3/r4-like"/>
</dbReference>
<dbReference type="InterPro" id="IPR036388">
    <property type="entry name" value="WH-like_DNA-bd_sf"/>
</dbReference>
<dbReference type="InterPro" id="IPR007627">
    <property type="entry name" value="RNA_pol_sigma70_r2"/>
</dbReference>
<evidence type="ECO:0000313" key="8">
    <source>
        <dbReference type="Proteomes" id="UP000184510"/>
    </source>
</evidence>
<evidence type="ECO:0000256" key="1">
    <source>
        <dbReference type="ARBA" id="ARBA00010641"/>
    </source>
</evidence>
<keyword evidence="3" id="KW-0731">Sigma factor</keyword>
<sequence length="177" mass="20635">MQAVAEIKLSKREAFSELAREHHRELLVYARALTREEHQSRDIVQESFVVAWQNMGKFDVTKDFGSWMRGIVRNKWKEQMRRNKRQIALDDGALEMMEAEMRTWQELRQDGGPSVFMKLEQCLEKLPEGLMLSVQSFYYEGCSTDEAAEKMEVSGATLRKRLERARQALKECLGGEN</sequence>